<dbReference type="Gene3D" id="2.40.50.1020">
    <property type="entry name" value="LytTr DNA-binding domain"/>
    <property type="match status" value="1"/>
</dbReference>
<protein>
    <submittedName>
        <fullName evidence="2">LytTR family DNA-binding domain-containing protein</fullName>
    </submittedName>
</protein>
<dbReference type="GO" id="GO:0003677">
    <property type="term" value="F:DNA binding"/>
    <property type="evidence" value="ECO:0007669"/>
    <property type="project" value="UniProtKB-KW"/>
</dbReference>
<sequence length="152" mass="16674">MVQSHFEVDSAYTSADPRITIAAATQDEQINQLMAYLANYGQQAPTIMPVKADDQLVMVKPATIILADVVAGQLLIMTTQGALTSHERLSHFMQRVANPNFVQVSKHAVLNLDHLVALSDSFSGNLTAKLTNQVKTDVSRKYVKVLMQHLGI</sequence>
<dbReference type="RefSeq" id="WP_137629516.1">
    <property type="nucleotide sequence ID" value="NZ_BJDJ01000025.1"/>
</dbReference>
<dbReference type="PANTHER" id="PTHR37299">
    <property type="entry name" value="TRANSCRIPTIONAL REGULATOR-RELATED"/>
    <property type="match status" value="1"/>
</dbReference>
<keyword evidence="3" id="KW-1185">Reference proteome</keyword>
<evidence type="ECO:0000313" key="2">
    <source>
        <dbReference type="EMBL" id="MFC6180698.1"/>
    </source>
</evidence>
<dbReference type="PANTHER" id="PTHR37299:SF1">
    <property type="entry name" value="STAGE 0 SPORULATION PROTEIN A HOMOLOG"/>
    <property type="match status" value="1"/>
</dbReference>
<gene>
    <name evidence="2" type="ORF">ACFP5Y_05650</name>
</gene>
<dbReference type="Proteomes" id="UP001596282">
    <property type="component" value="Unassembled WGS sequence"/>
</dbReference>
<keyword evidence="2" id="KW-0238">DNA-binding</keyword>
<dbReference type="SMART" id="SM00850">
    <property type="entry name" value="LytTR"/>
    <property type="match status" value="1"/>
</dbReference>
<dbReference type="PROSITE" id="PS50930">
    <property type="entry name" value="HTH_LYTTR"/>
    <property type="match status" value="1"/>
</dbReference>
<dbReference type="InterPro" id="IPR007492">
    <property type="entry name" value="LytTR_DNA-bd_dom"/>
</dbReference>
<dbReference type="InterPro" id="IPR046947">
    <property type="entry name" value="LytR-like"/>
</dbReference>
<comment type="caution">
    <text evidence="2">The sequence shown here is derived from an EMBL/GenBank/DDBJ whole genome shotgun (WGS) entry which is preliminary data.</text>
</comment>
<proteinExistence type="predicted"/>
<reference evidence="3" key="1">
    <citation type="journal article" date="2019" name="Int. J. Syst. Evol. Microbiol.">
        <title>The Global Catalogue of Microorganisms (GCM) 10K type strain sequencing project: providing services to taxonomists for standard genome sequencing and annotation.</title>
        <authorList>
            <consortium name="The Broad Institute Genomics Platform"/>
            <consortium name="The Broad Institute Genome Sequencing Center for Infectious Disease"/>
            <person name="Wu L."/>
            <person name="Ma J."/>
        </authorList>
    </citation>
    <scope>NUCLEOTIDE SEQUENCE [LARGE SCALE GENOMIC DNA]</scope>
    <source>
        <strain evidence="3">CCM 8933</strain>
    </source>
</reference>
<evidence type="ECO:0000313" key="3">
    <source>
        <dbReference type="Proteomes" id="UP001596282"/>
    </source>
</evidence>
<evidence type="ECO:0000259" key="1">
    <source>
        <dbReference type="PROSITE" id="PS50930"/>
    </source>
</evidence>
<accession>A0ABW1RZ23</accession>
<dbReference type="Pfam" id="PF04397">
    <property type="entry name" value="LytTR"/>
    <property type="match status" value="1"/>
</dbReference>
<dbReference type="EMBL" id="JBHSSC010000015">
    <property type="protein sequence ID" value="MFC6180698.1"/>
    <property type="molecule type" value="Genomic_DNA"/>
</dbReference>
<organism evidence="2 3">
    <name type="scientific">Lactiplantibacillus daowaiensis</name>
    <dbReference type="NCBI Taxonomy" id="2559918"/>
    <lineage>
        <taxon>Bacteria</taxon>
        <taxon>Bacillati</taxon>
        <taxon>Bacillota</taxon>
        <taxon>Bacilli</taxon>
        <taxon>Lactobacillales</taxon>
        <taxon>Lactobacillaceae</taxon>
        <taxon>Lactiplantibacillus</taxon>
    </lineage>
</organism>
<name>A0ABW1RZ23_9LACO</name>
<feature type="domain" description="HTH LytTR-type" evidence="1">
    <location>
        <begin position="48"/>
        <end position="152"/>
    </location>
</feature>